<evidence type="ECO:0000313" key="3">
    <source>
        <dbReference type="Proteomes" id="UP001552479"/>
    </source>
</evidence>
<dbReference type="InterPro" id="IPR007138">
    <property type="entry name" value="ABM_dom"/>
</dbReference>
<keyword evidence="2" id="KW-0503">Monooxygenase</keyword>
<evidence type="ECO:0000313" key="2">
    <source>
        <dbReference type="EMBL" id="MEV4921706.1"/>
    </source>
</evidence>
<keyword evidence="2" id="KW-0560">Oxidoreductase</keyword>
<proteinExistence type="predicted"/>
<accession>A0ABV3IMI4</accession>
<sequence>MTVEYIRYRITDPERRAAFEKACAAAAEHLYAAPQCLGYELARGVEEPDRFVLRIEWTSVRDHERGFREGPHFRPFLAEIRPFVGDIEEMKHYERLLVVAKGRV</sequence>
<comment type="caution">
    <text evidence="2">The sequence shown here is derived from an EMBL/GenBank/DDBJ whole genome shotgun (WGS) entry which is preliminary data.</text>
</comment>
<reference evidence="2 3" key="1">
    <citation type="submission" date="2024-06" db="EMBL/GenBank/DDBJ databases">
        <title>The Natural Products Discovery Center: Release of the First 8490 Sequenced Strains for Exploring Actinobacteria Biosynthetic Diversity.</title>
        <authorList>
            <person name="Kalkreuter E."/>
            <person name="Kautsar S.A."/>
            <person name="Yang D."/>
            <person name="Bader C.D."/>
            <person name="Teijaro C.N."/>
            <person name="Fluegel L."/>
            <person name="Davis C.M."/>
            <person name="Simpson J.R."/>
            <person name="Lauterbach L."/>
            <person name="Steele A.D."/>
            <person name="Gui C."/>
            <person name="Meng S."/>
            <person name="Li G."/>
            <person name="Viehrig K."/>
            <person name="Ye F."/>
            <person name="Su P."/>
            <person name="Kiefer A.F."/>
            <person name="Nichols A."/>
            <person name="Cepeda A.J."/>
            <person name="Yan W."/>
            <person name="Fan B."/>
            <person name="Jiang Y."/>
            <person name="Adhikari A."/>
            <person name="Zheng C.-J."/>
            <person name="Schuster L."/>
            <person name="Cowan T.M."/>
            <person name="Smanski M.J."/>
            <person name="Chevrette M.G."/>
            <person name="De Carvalho L.P.S."/>
            <person name="Shen B."/>
        </authorList>
    </citation>
    <scope>NUCLEOTIDE SEQUENCE [LARGE SCALE GENOMIC DNA]</scope>
    <source>
        <strain evidence="2 3">NPDC053791</strain>
    </source>
</reference>
<keyword evidence="3" id="KW-1185">Reference proteome</keyword>
<dbReference type="RefSeq" id="WP_366086541.1">
    <property type="nucleotide sequence ID" value="NZ_JBFASG010000001.1"/>
</dbReference>
<dbReference type="InterPro" id="IPR011008">
    <property type="entry name" value="Dimeric_a/b-barrel"/>
</dbReference>
<dbReference type="EMBL" id="JBFASG010000001">
    <property type="protein sequence ID" value="MEV4921706.1"/>
    <property type="molecule type" value="Genomic_DNA"/>
</dbReference>
<dbReference type="Gene3D" id="3.30.70.100">
    <property type="match status" value="1"/>
</dbReference>
<organism evidence="2 3">
    <name type="scientific">Streptomyces roseoverticillatus</name>
    <dbReference type="NCBI Taxonomy" id="66429"/>
    <lineage>
        <taxon>Bacteria</taxon>
        <taxon>Bacillati</taxon>
        <taxon>Actinomycetota</taxon>
        <taxon>Actinomycetes</taxon>
        <taxon>Kitasatosporales</taxon>
        <taxon>Streptomycetaceae</taxon>
        <taxon>Streptomyces</taxon>
    </lineage>
</organism>
<protein>
    <submittedName>
        <fullName evidence="2">Antibiotic biosynthesis monooxygenase</fullName>
    </submittedName>
</protein>
<gene>
    <name evidence="2" type="ORF">AB0L03_02435</name>
</gene>
<dbReference type="GO" id="GO:0004497">
    <property type="term" value="F:monooxygenase activity"/>
    <property type="evidence" value="ECO:0007669"/>
    <property type="project" value="UniProtKB-KW"/>
</dbReference>
<dbReference type="PROSITE" id="PS51725">
    <property type="entry name" value="ABM"/>
    <property type="match status" value="1"/>
</dbReference>
<dbReference type="SUPFAM" id="SSF54909">
    <property type="entry name" value="Dimeric alpha+beta barrel"/>
    <property type="match status" value="1"/>
</dbReference>
<name>A0ABV3IMI4_9ACTN</name>
<dbReference type="Proteomes" id="UP001552479">
    <property type="component" value="Unassembled WGS sequence"/>
</dbReference>
<feature type="domain" description="ABM" evidence="1">
    <location>
        <begin position="3"/>
        <end position="93"/>
    </location>
</feature>
<dbReference type="Pfam" id="PF03992">
    <property type="entry name" value="ABM"/>
    <property type="match status" value="1"/>
</dbReference>
<evidence type="ECO:0000259" key="1">
    <source>
        <dbReference type="PROSITE" id="PS51725"/>
    </source>
</evidence>